<dbReference type="InterPro" id="IPR011251">
    <property type="entry name" value="Luciferase-like_dom"/>
</dbReference>
<feature type="binding site" evidence="6">
    <location>
        <position position="214"/>
    </location>
    <ligand>
        <name>FMN</name>
        <dbReference type="ChEBI" id="CHEBI:58210"/>
    </ligand>
</feature>
<evidence type="ECO:0000256" key="6">
    <source>
        <dbReference type="PIRSR" id="PIRSR000337-1"/>
    </source>
</evidence>
<dbReference type="InterPro" id="IPR016215">
    <property type="entry name" value="NTA_MOA"/>
</dbReference>
<feature type="binding site" evidence="6">
    <location>
        <position position="140"/>
    </location>
    <ligand>
        <name>FMN</name>
        <dbReference type="ChEBI" id="CHEBI:58210"/>
    </ligand>
</feature>
<evidence type="ECO:0000313" key="9">
    <source>
        <dbReference type="EMBL" id="BBI35907.1"/>
    </source>
</evidence>
<proteinExistence type="inferred from homology"/>
<dbReference type="Proteomes" id="UP000289856">
    <property type="component" value="Chromosome"/>
</dbReference>
<evidence type="ECO:0000256" key="5">
    <source>
        <dbReference type="ARBA" id="ARBA00033748"/>
    </source>
</evidence>
<dbReference type="AlphaFoldDB" id="A0A3T1DCT8"/>
<evidence type="ECO:0000256" key="7">
    <source>
        <dbReference type="SAM" id="Coils"/>
    </source>
</evidence>
<evidence type="ECO:0000256" key="1">
    <source>
        <dbReference type="ARBA" id="ARBA00022630"/>
    </source>
</evidence>
<feature type="binding site" evidence="6">
    <location>
        <position position="215"/>
    </location>
    <ligand>
        <name>FMN</name>
        <dbReference type="ChEBI" id="CHEBI:58210"/>
    </ligand>
</feature>
<dbReference type="CDD" id="cd01095">
    <property type="entry name" value="Nitrilotriacetate_monoxgenase"/>
    <property type="match status" value="1"/>
</dbReference>
<dbReference type="PANTHER" id="PTHR30011">
    <property type="entry name" value="ALKANESULFONATE MONOOXYGENASE-RELATED"/>
    <property type="match status" value="1"/>
</dbReference>
<keyword evidence="2 6" id="KW-0288">FMN</keyword>
<reference evidence="9 10" key="1">
    <citation type="submission" date="2019-01" db="EMBL/GenBank/DDBJ databases">
        <title>Complete genome sequence of Cohnella hallensis HS21 isolated from Korean fir (Abies koreana) rhizospheric soil.</title>
        <authorList>
            <person name="Jiang L."/>
            <person name="Kang S.W."/>
            <person name="Kim S."/>
            <person name="Jung J."/>
            <person name="Kim C.Y."/>
            <person name="Kim D.H."/>
            <person name="Kim S.W."/>
            <person name="Lee J."/>
        </authorList>
    </citation>
    <scope>NUCLEOTIDE SEQUENCE [LARGE SCALE GENOMIC DNA]</scope>
    <source>
        <strain evidence="9 10">HS21</strain>
    </source>
</reference>
<dbReference type="Gene3D" id="3.20.20.30">
    <property type="entry name" value="Luciferase-like domain"/>
    <property type="match status" value="1"/>
</dbReference>
<evidence type="ECO:0000259" key="8">
    <source>
        <dbReference type="Pfam" id="PF00296"/>
    </source>
</evidence>
<evidence type="ECO:0000313" key="10">
    <source>
        <dbReference type="Proteomes" id="UP000289856"/>
    </source>
</evidence>
<evidence type="ECO:0000256" key="2">
    <source>
        <dbReference type="ARBA" id="ARBA00022643"/>
    </source>
</evidence>
<dbReference type="NCBIfam" id="TIGR03860">
    <property type="entry name" value="FMN_nitrolo"/>
    <property type="match status" value="1"/>
</dbReference>
<dbReference type="EMBL" id="AP019400">
    <property type="protein sequence ID" value="BBI35907.1"/>
    <property type="molecule type" value="Genomic_DNA"/>
</dbReference>
<evidence type="ECO:0000256" key="4">
    <source>
        <dbReference type="ARBA" id="ARBA00023033"/>
    </source>
</evidence>
<gene>
    <name evidence="9" type="primary">ssuD_7</name>
    <name evidence="9" type="ORF">KCTCHS21_53060</name>
</gene>
<dbReference type="SUPFAM" id="SSF51679">
    <property type="entry name" value="Bacterial luciferase-like"/>
    <property type="match status" value="1"/>
</dbReference>
<dbReference type="InterPro" id="IPR036661">
    <property type="entry name" value="Luciferase-like_sf"/>
</dbReference>
<dbReference type="OrthoDB" id="3265338at2"/>
<keyword evidence="7" id="KW-0175">Coiled coil</keyword>
<feature type="domain" description="Luciferase-like" evidence="8">
    <location>
        <begin position="26"/>
        <end position="300"/>
    </location>
</feature>
<keyword evidence="10" id="KW-1185">Reference proteome</keyword>
<dbReference type="PIRSF" id="PIRSF000337">
    <property type="entry name" value="NTA_MOA"/>
    <property type="match status" value="1"/>
</dbReference>
<dbReference type="RefSeq" id="WP_130614966.1">
    <property type="nucleotide sequence ID" value="NZ_AP019400.1"/>
</dbReference>
<feature type="binding site" evidence="6">
    <location>
        <position position="89"/>
    </location>
    <ligand>
        <name>FMN</name>
        <dbReference type="ChEBI" id="CHEBI:58210"/>
    </ligand>
</feature>
<comment type="similarity">
    <text evidence="5">Belongs to the NtaA/SnaA/DszA monooxygenase family.</text>
</comment>
<dbReference type="Pfam" id="PF00296">
    <property type="entry name" value="Bac_luciferase"/>
    <property type="match status" value="1"/>
</dbReference>
<name>A0A3T1DCT8_9BACL</name>
<feature type="binding site" evidence="6">
    <location>
        <position position="59"/>
    </location>
    <ligand>
        <name>FMN</name>
        <dbReference type="ChEBI" id="CHEBI:58210"/>
    </ligand>
</feature>
<organism evidence="9 10">
    <name type="scientific">Cohnella abietis</name>
    <dbReference type="NCBI Taxonomy" id="2507935"/>
    <lineage>
        <taxon>Bacteria</taxon>
        <taxon>Bacillati</taxon>
        <taxon>Bacillota</taxon>
        <taxon>Bacilli</taxon>
        <taxon>Bacillales</taxon>
        <taxon>Paenibacillaceae</taxon>
        <taxon>Cohnella</taxon>
    </lineage>
</organism>
<feature type="coiled-coil region" evidence="7">
    <location>
        <begin position="270"/>
        <end position="300"/>
    </location>
</feature>
<dbReference type="GO" id="GO:0016705">
    <property type="term" value="F:oxidoreductase activity, acting on paired donors, with incorporation or reduction of molecular oxygen"/>
    <property type="evidence" value="ECO:0007669"/>
    <property type="project" value="InterPro"/>
</dbReference>
<dbReference type="InterPro" id="IPR051260">
    <property type="entry name" value="Diverse_substr_monoxygenases"/>
</dbReference>
<keyword evidence="1 6" id="KW-0285">Flavoprotein</keyword>
<keyword evidence="3" id="KW-0560">Oxidoreductase</keyword>
<keyword evidence="4 9" id="KW-0503">Monooxygenase</keyword>
<accession>A0A3T1DCT8</accession>
<dbReference type="PANTHER" id="PTHR30011:SF16">
    <property type="entry name" value="C2H2 FINGER DOMAIN TRANSCRIPTION FACTOR (EUROFUNG)-RELATED"/>
    <property type="match status" value="1"/>
</dbReference>
<feature type="binding site" evidence="6">
    <location>
        <position position="144"/>
    </location>
    <ligand>
        <name>FMN</name>
        <dbReference type="ChEBI" id="CHEBI:58210"/>
    </ligand>
</feature>
<protein>
    <submittedName>
        <fullName evidence="9">Monooxygenase</fullName>
    </submittedName>
</protein>
<evidence type="ECO:0000256" key="3">
    <source>
        <dbReference type="ARBA" id="ARBA00023002"/>
    </source>
</evidence>
<sequence>MSRTERKLHLSLFLRGTGHHEAAWRHPEAYPDLELNIHYMKKLALTAERGLMDAIFIADGYSGITNKLEPFTLLSALAAVTERIGLIATVGTVYNEPFHVARKFASLDHISEGRAGWNIVTGAEAGEAARNFSRDEHPEHGERYEAAAEFVEVVKQLWDSWADDALIYNKKSGILVDETKIREINFKGKTYAVQGPLNIARPPQGYPVLVQAGSSDRGRELGAATAELIFTAQQTFEAAAAFYADVKSRLSRYGRYSEQLHILPGLSPIVAETSAEARDLENELNAYVDLKQSLERMSERFAVDLSKYPLDGPVPLNEASSSYETNGTKSRQEVILDAVRRENMTIRQLLHRDAGGHGHLTFTGSYLEMADFMEKWFKNRASDGFNIMPQLLPSGLEVFVDKVIPELQNRGLFRTTYEGRTLRENLGFTRPS</sequence>
<dbReference type="GO" id="GO:0004497">
    <property type="term" value="F:monooxygenase activity"/>
    <property type="evidence" value="ECO:0007669"/>
    <property type="project" value="UniProtKB-KW"/>
</dbReference>
<dbReference type="KEGG" id="cohn:KCTCHS21_53060"/>